<evidence type="ECO:0000313" key="2">
    <source>
        <dbReference type="Proteomes" id="UP000828390"/>
    </source>
</evidence>
<comment type="caution">
    <text evidence="1">The sequence shown here is derived from an EMBL/GenBank/DDBJ whole genome shotgun (WGS) entry which is preliminary data.</text>
</comment>
<keyword evidence="2" id="KW-1185">Reference proteome</keyword>
<reference evidence="1" key="1">
    <citation type="journal article" date="2019" name="bioRxiv">
        <title>The Genome of the Zebra Mussel, Dreissena polymorpha: A Resource for Invasive Species Research.</title>
        <authorList>
            <person name="McCartney M.A."/>
            <person name="Auch B."/>
            <person name="Kono T."/>
            <person name="Mallez S."/>
            <person name="Zhang Y."/>
            <person name="Obille A."/>
            <person name="Becker A."/>
            <person name="Abrahante J.E."/>
            <person name="Garbe J."/>
            <person name="Badalamenti J.P."/>
            <person name="Herman A."/>
            <person name="Mangelson H."/>
            <person name="Liachko I."/>
            <person name="Sullivan S."/>
            <person name="Sone E.D."/>
            <person name="Koren S."/>
            <person name="Silverstein K.A.T."/>
            <person name="Beckman K.B."/>
            <person name="Gohl D.M."/>
        </authorList>
    </citation>
    <scope>NUCLEOTIDE SEQUENCE</scope>
    <source>
        <strain evidence="1">Duluth1</strain>
        <tissue evidence="1">Whole animal</tissue>
    </source>
</reference>
<evidence type="ECO:0000313" key="1">
    <source>
        <dbReference type="EMBL" id="KAH3843729.1"/>
    </source>
</evidence>
<dbReference type="EMBL" id="JAIWYP010000004">
    <property type="protein sequence ID" value="KAH3843729.1"/>
    <property type="molecule type" value="Genomic_DNA"/>
</dbReference>
<organism evidence="1 2">
    <name type="scientific">Dreissena polymorpha</name>
    <name type="common">Zebra mussel</name>
    <name type="synonym">Mytilus polymorpha</name>
    <dbReference type="NCBI Taxonomy" id="45954"/>
    <lineage>
        <taxon>Eukaryota</taxon>
        <taxon>Metazoa</taxon>
        <taxon>Spiralia</taxon>
        <taxon>Lophotrochozoa</taxon>
        <taxon>Mollusca</taxon>
        <taxon>Bivalvia</taxon>
        <taxon>Autobranchia</taxon>
        <taxon>Heteroconchia</taxon>
        <taxon>Euheterodonta</taxon>
        <taxon>Imparidentia</taxon>
        <taxon>Neoheterodontei</taxon>
        <taxon>Myida</taxon>
        <taxon>Dreissenoidea</taxon>
        <taxon>Dreissenidae</taxon>
        <taxon>Dreissena</taxon>
    </lineage>
</organism>
<dbReference type="Proteomes" id="UP000828390">
    <property type="component" value="Unassembled WGS sequence"/>
</dbReference>
<gene>
    <name evidence="1" type="ORF">DPMN_117259</name>
</gene>
<proteinExistence type="predicted"/>
<sequence length="74" mass="8273">MLPTQLQILARMQTLQGRTPSTSLFSATIQISSGCRSTIYHIKQRATECPHNSTANTTTIDHLRSHHPQIVTLM</sequence>
<protein>
    <submittedName>
        <fullName evidence="1">Uncharacterized protein</fullName>
    </submittedName>
</protein>
<reference evidence="1" key="2">
    <citation type="submission" date="2020-11" db="EMBL/GenBank/DDBJ databases">
        <authorList>
            <person name="McCartney M.A."/>
            <person name="Auch B."/>
            <person name="Kono T."/>
            <person name="Mallez S."/>
            <person name="Becker A."/>
            <person name="Gohl D.M."/>
            <person name="Silverstein K.A.T."/>
            <person name="Koren S."/>
            <person name="Bechman K.B."/>
            <person name="Herman A."/>
            <person name="Abrahante J.E."/>
            <person name="Garbe J."/>
        </authorList>
    </citation>
    <scope>NUCLEOTIDE SEQUENCE</scope>
    <source>
        <strain evidence="1">Duluth1</strain>
        <tissue evidence="1">Whole animal</tissue>
    </source>
</reference>
<name>A0A9D4KQB1_DREPO</name>
<dbReference type="AlphaFoldDB" id="A0A9D4KQB1"/>
<accession>A0A9D4KQB1</accession>